<dbReference type="Proteomes" id="UP001157502">
    <property type="component" value="Chromosome 32"/>
</dbReference>
<proteinExistence type="predicted"/>
<reference evidence="1" key="1">
    <citation type="submission" date="2021-05" db="EMBL/GenBank/DDBJ databases">
        <authorList>
            <person name="Pan Q."/>
            <person name="Jouanno E."/>
            <person name="Zahm M."/>
            <person name="Klopp C."/>
            <person name="Cabau C."/>
            <person name="Louis A."/>
            <person name="Berthelot C."/>
            <person name="Parey E."/>
            <person name="Roest Crollius H."/>
            <person name="Montfort J."/>
            <person name="Robinson-Rechavi M."/>
            <person name="Bouchez O."/>
            <person name="Lampietro C."/>
            <person name="Lopez Roques C."/>
            <person name="Donnadieu C."/>
            <person name="Postlethwait J."/>
            <person name="Bobe J."/>
            <person name="Dillon D."/>
            <person name="Chandos A."/>
            <person name="von Hippel F."/>
            <person name="Guiguen Y."/>
        </authorList>
    </citation>
    <scope>NUCLEOTIDE SEQUENCE</scope>
    <source>
        <strain evidence="1">YG-Jan2019</strain>
    </source>
</reference>
<keyword evidence="2" id="KW-1185">Reference proteome</keyword>
<evidence type="ECO:0000313" key="1">
    <source>
        <dbReference type="EMBL" id="KAJ7987864.1"/>
    </source>
</evidence>
<name>A0ACC2F938_DALPE</name>
<evidence type="ECO:0000313" key="2">
    <source>
        <dbReference type="Proteomes" id="UP001157502"/>
    </source>
</evidence>
<accession>A0ACC2F938</accession>
<protein>
    <submittedName>
        <fullName evidence="1">Uncharacterized protein</fullName>
    </submittedName>
</protein>
<sequence>MKLFKGRVLATTGLVRLEYNCREHKTSYLQRIVWSYFLLTCLAANMIKECLQFLIEPAKKIKIRLKVSRKKVRNEKKEPLVQSQLFIMELARELNRLCQRSNVLAHIWTSKDTWPPSVCREFILEWAAVLESRVQTRSFQRELDMESSERKDWEDHLLCMLETGGEYDMGSHKRVILDWTHQLKNRFERNIWPGETVLMMLDDLEIQWRKGRLPTLLPAMELVMGVVLSADSPDNQEDVTKQWLIRKQRSQSIDASRYIPHKVWNWICDAAEEVTLDPKTANPYLLLSTDNKRMRCGLERRDSPNCTGRFHGWWCAMGSQGYASGRHYWEVELGDRDWRLGVATASAQRKGYSSLNTQTGYLTLRLERGTDLKALTVPVTLLAQTPVPKKVGVYLDYEEGQLSFYDVEKRSHIYTYNETFTERLFPVFGTVEVVKDLVIRSAQTRVPCLCSGPCLWC</sequence>
<dbReference type="EMBL" id="CM055759">
    <property type="protein sequence ID" value="KAJ7987864.1"/>
    <property type="molecule type" value="Genomic_DNA"/>
</dbReference>
<comment type="caution">
    <text evidence="1">The sequence shown here is derived from an EMBL/GenBank/DDBJ whole genome shotgun (WGS) entry which is preliminary data.</text>
</comment>
<organism evidence="1 2">
    <name type="scientific">Dallia pectoralis</name>
    <name type="common">Alaska blackfish</name>
    <dbReference type="NCBI Taxonomy" id="75939"/>
    <lineage>
        <taxon>Eukaryota</taxon>
        <taxon>Metazoa</taxon>
        <taxon>Chordata</taxon>
        <taxon>Craniata</taxon>
        <taxon>Vertebrata</taxon>
        <taxon>Euteleostomi</taxon>
        <taxon>Actinopterygii</taxon>
        <taxon>Neopterygii</taxon>
        <taxon>Teleostei</taxon>
        <taxon>Protacanthopterygii</taxon>
        <taxon>Esociformes</taxon>
        <taxon>Umbridae</taxon>
        <taxon>Dallia</taxon>
    </lineage>
</organism>
<gene>
    <name evidence="1" type="ORF">DPEC_G00330980</name>
</gene>